<reference evidence="2 3" key="1">
    <citation type="submission" date="2017-08" db="EMBL/GenBank/DDBJ databases">
        <title>Burning lignite coal seam in the remote Altai Mountains harbors a hydrogen-driven thermophilic microbial community.</title>
        <authorList>
            <person name="Kadnikov V.V."/>
            <person name="Mardanov A.V."/>
            <person name="Ivasenko D."/>
            <person name="Beletsky A.V."/>
            <person name="Karnachuk O.V."/>
            <person name="Ravin N.V."/>
        </authorList>
    </citation>
    <scope>NUCLEOTIDE SEQUENCE [LARGE SCALE GENOMIC DNA]</scope>
    <source>
        <strain evidence="2">AL31</strain>
    </source>
</reference>
<sequence>MTSLGGGSFDRETDFPRDCERGMIDGVGTTSESRKPQKNCRYEK</sequence>
<protein>
    <submittedName>
        <fullName evidence="2">Uncharacterized protein</fullName>
    </submittedName>
</protein>
<dbReference type="EMBL" id="PEBW01000002">
    <property type="protein sequence ID" value="PTQ52456.1"/>
    <property type="molecule type" value="Genomic_DNA"/>
</dbReference>
<evidence type="ECO:0000313" key="2">
    <source>
        <dbReference type="EMBL" id="PTQ52456.1"/>
    </source>
</evidence>
<feature type="compositionally biased region" description="Basic and acidic residues" evidence="1">
    <location>
        <begin position="32"/>
        <end position="44"/>
    </location>
</feature>
<name>A0A2T5G8D1_9BACL</name>
<comment type="caution">
    <text evidence="2">The sequence shown here is derived from an EMBL/GenBank/DDBJ whole genome shotgun (WGS) entry which is preliminary data.</text>
</comment>
<evidence type="ECO:0000256" key="1">
    <source>
        <dbReference type="SAM" id="MobiDB-lite"/>
    </source>
</evidence>
<accession>A0A2T5G8D1</accession>
<organism evidence="2 3">
    <name type="scientific">Brockia lithotrophica</name>
    <dbReference type="NCBI Taxonomy" id="933949"/>
    <lineage>
        <taxon>Bacteria</taxon>
        <taxon>Bacillati</taxon>
        <taxon>Bacillota</taxon>
        <taxon>Bacilli</taxon>
        <taxon>Bacillales</taxon>
        <taxon>Bacillales Family X. Incertae Sedis</taxon>
        <taxon>Brockia</taxon>
    </lineage>
</organism>
<feature type="compositionally biased region" description="Basic and acidic residues" evidence="1">
    <location>
        <begin position="9"/>
        <end position="23"/>
    </location>
</feature>
<evidence type="ECO:0000313" key="3">
    <source>
        <dbReference type="Proteomes" id="UP000244016"/>
    </source>
</evidence>
<dbReference type="Proteomes" id="UP000244016">
    <property type="component" value="Unassembled WGS sequence"/>
</dbReference>
<gene>
    <name evidence="2" type="ORF">BLITH_0635</name>
</gene>
<feature type="region of interest" description="Disordered" evidence="1">
    <location>
        <begin position="1"/>
        <end position="44"/>
    </location>
</feature>
<proteinExistence type="predicted"/>
<dbReference type="AlphaFoldDB" id="A0A2T5G8D1"/>